<comment type="function">
    <text evidence="14">Essential cell division protein that coordinates cell division and chromosome segregation. The N-terminus is involved in assembly of the cell-division machinery. The C-terminus functions as a DNA motor that moves dsDNA in an ATP-dependent manner towards the dif recombination site, which is located within the replication terminus region. Translocation stops specifically at Xer-dif sites, where FtsK interacts with the Xer recombinase, allowing activation of chromosome unlinking by recombination. FtsK orienting polar sequences (KOPS) guide the direction of DNA translocation. FtsK can remove proteins from DNA as it translocates, but translocation stops specifically at XerCD-dif site, thereby preventing removal of XerC and XerD from dif.</text>
</comment>
<dbReference type="Pfam" id="PF17854">
    <property type="entry name" value="FtsK_alpha"/>
    <property type="match status" value="1"/>
</dbReference>
<name>G4CF42_9NEIS</name>
<evidence type="ECO:0000256" key="14">
    <source>
        <dbReference type="ARBA" id="ARBA00024784"/>
    </source>
</evidence>
<dbReference type="Pfam" id="PF01580">
    <property type="entry name" value="FtsK_SpoIIIE"/>
    <property type="match status" value="1"/>
</dbReference>
<keyword evidence="8" id="KW-0159">Chromosome partition</keyword>
<dbReference type="GO" id="GO:0051301">
    <property type="term" value="P:cell division"/>
    <property type="evidence" value="ECO:0007669"/>
    <property type="project" value="UniProtKB-KW"/>
</dbReference>
<dbReference type="InterPro" id="IPR002543">
    <property type="entry name" value="FtsK_dom"/>
</dbReference>
<evidence type="ECO:0000256" key="4">
    <source>
        <dbReference type="ARBA" id="ARBA00022475"/>
    </source>
</evidence>
<keyword evidence="9 15" id="KW-0067">ATP-binding</keyword>
<dbReference type="CDD" id="cd01127">
    <property type="entry name" value="TrwB_TraG_TraD_VirD4"/>
    <property type="match status" value="1"/>
</dbReference>
<dbReference type="Gene3D" id="3.40.50.300">
    <property type="entry name" value="P-loop containing nucleotide triphosphate hydrolases"/>
    <property type="match status" value="1"/>
</dbReference>
<dbReference type="PATRIC" id="fig|1032488.3.peg.215"/>
<dbReference type="Pfam" id="PF09397">
    <property type="entry name" value="FtsK_gamma"/>
    <property type="match status" value="1"/>
</dbReference>
<feature type="domain" description="FtsK" evidence="18">
    <location>
        <begin position="506"/>
        <end position="715"/>
    </location>
</feature>
<gene>
    <name evidence="19" type="primary">ftsK</name>
    <name evidence="19" type="ORF">HMPREF9371_0231</name>
</gene>
<evidence type="ECO:0000256" key="10">
    <source>
        <dbReference type="ARBA" id="ARBA00022989"/>
    </source>
</evidence>
<dbReference type="InterPro" id="IPR027417">
    <property type="entry name" value="P-loop_NTPase"/>
</dbReference>
<proteinExistence type="inferred from homology"/>
<dbReference type="InterPro" id="IPR036390">
    <property type="entry name" value="WH_DNA-bd_sf"/>
</dbReference>
<keyword evidence="7 15" id="KW-0547">Nucleotide-binding</keyword>
<feature type="region of interest" description="Disordered" evidence="16">
    <location>
        <begin position="1"/>
        <end position="22"/>
    </location>
</feature>
<keyword evidence="20" id="KW-1185">Reference proteome</keyword>
<dbReference type="PANTHER" id="PTHR22683:SF41">
    <property type="entry name" value="DNA TRANSLOCASE FTSK"/>
    <property type="match status" value="1"/>
</dbReference>
<accession>G4CF42</accession>
<feature type="transmembrane region" description="Helical" evidence="17">
    <location>
        <begin position="157"/>
        <end position="179"/>
    </location>
</feature>
<dbReference type="InterPro" id="IPR025199">
    <property type="entry name" value="FtsK_4TM"/>
</dbReference>
<dbReference type="HOGENOM" id="CLU_001981_9_7_4"/>
<dbReference type="InterPro" id="IPR036388">
    <property type="entry name" value="WH-like_DNA-bd_sf"/>
</dbReference>
<feature type="transmembrane region" description="Helical" evidence="17">
    <location>
        <begin position="107"/>
        <end position="126"/>
    </location>
</feature>
<evidence type="ECO:0000313" key="19">
    <source>
        <dbReference type="EMBL" id="EGY53580.1"/>
    </source>
</evidence>
<organism evidence="19 20">
    <name type="scientific">Neisseria shayeganii 871</name>
    <dbReference type="NCBI Taxonomy" id="1032488"/>
    <lineage>
        <taxon>Bacteria</taxon>
        <taxon>Pseudomonadati</taxon>
        <taxon>Pseudomonadota</taxon>
        <taxon>Betaproteobacteria</taxon>
        <taxon>Neisseriales</taxon>
        <taxon>Neisseriaceae</taxon>
        <taxon>Neisseria</taxon>
    </lineage>
</organism>
<feature type="region of interest" description="Disordered" evidence="16">
    <location>
        <begin position="57"/>
        <end position="91"/>
    </location>
</feature>
<dbReference type="GO" id="GO:0005524">
    <property type="term" value="F:ATP binding"/>
    <property type="evidence" value="ECO:0007669"/>
    <property type="project" value="UniProtKB-UniRule"/>
</dbReference>
<dbReference type="SMART" id="SM00843">
    <property type="entry name" value="Ftsk_gamma"/>
    <property type="match status" value="1"/>
</dbReference>
<evidence type="ECO:0000256" key="11">
    <source>
        <dbReference type="ARBA" id="ARBA00023125"/>
    </source>
</evidence>
<keyword evidence="5 19" id="KW-0132">Cell division</keyword>
<evidence type="ECO:0000256" key="17">
    <source>
        <dbReference type="SAM" id="Phobius"/>
    </source>
</evidence>
<evidence type="ECO:0000313" key="20">
    <source>
        <dbReference type="Proteomes" id="UP000003019"/>
    </source>
</evidence>
<dbReference type="Gene3D" id="3.30.980.40">
    <property type="match status" value="1"/>
</dbReference>
<evidence type="ECO:0000256" key="16">
    <source>
        <dbReference type="SAM" id="MobiDB-lite"/>
    </source>
</evidence>
<evidence type="ECO:0000256" key="5">
    <source>
        <dbReference type="ARBA" id="ARBA00022618"/>
    </source>
</evidence>
<evidence type="ECO:0000256" key="9">
    <source>
        <dbReference type="ARBA" id="ARBA00022840"/>
    </source>
</evidence>
<evidence type="ECO:0000256" key="15">
    <source>
        <dbReference type="PROSITE-ProRule" id="PRU00289"/>
    </source>
</evidence>
<keyword evidence="10 17" id="KW-1133">Transmembrane helix</keyword>
<dbReference type="Gene3D" id="1.10.10.10">
    <property type="entry name" value="Winged helix-like DNA-binding domain superfamily/Winged helix DNA-binding domain"/>
    <property type="match status" value="1"/>
</dbReference>
<keyword evidence="4" id="KW-1003">Cell membrane</keyword>
<dbReference type="GO" id="GO:0005886">
    <property type="term" value="C:plasma membrane"/>
    <property type="evidence" value="ECO:0007669"/>
    <property type="project" value="UniProtKB-SubCell"/>
</dbReference>
<keyword evidence="11" id="KW-0238">DNA-binding</keyword>
<dbReference type="SUPFAM" id="SSF46785">
    <property type="entry name" value="Winged helix' DNA-binding domain"/>
    <property type="match status" value="1"/>
</dbReference>
<evidence type="ECO:0000256" key="2">
    <source>
        <dbReference type="ARBA" id="ARBA00004651"/>
    </source>
</evidence>
<comment type="caution">
    <text evidence="19">The sequence shown here is derived from an EMBL/GenBank/DDBJ whole genome shotgun (WGS) entry which is preliminary data.</text>
</comment>
<comment type="similarity">
    <text evidence="3">Belongs to the FtsK/SpoIIIE/SftA family.</text>
</comment>
<dbReference type="SUPFAM" id="SSF52540">
    <property type="entry name" value="P-loop containing nucleoside triphosphate hydrolases"/>
    <property type="match status" value="1"/>
</dbReference>
<keyword evidence="13" id="KW-0131">Cell cycle</keyword>
<sequence>MEFGKDLRLPETHPGCSGSLSASEYRNIRPSGAIMRPLPCRPLLPHATDRPTLPNAASAYMSRKPSSPATAKKRAAKAAPAKPKLDTGGKAKPVVAPSDAVNLLADVMWLLVLLITVCTALALASFSMSDPAWSRSIPETAVPHNLAGLIGAYTADIAYYLFGLSVWWLLPAALVWLYRNFRTVKQNSDKPYNPLLGLAGSALLLFGSPLLEAAVWSAELKNSLPVGAGGLMGQSLGSGFTRLLGVSGSLLVLLALIVAGLSLLLQVSWLTLLEKAGAQAEWLWYRLIRKPHRFIKDIPNAKFTRRMVRNAQNITAEKVETVTGASSNRKSIAVQLGSDVSAPPSNEPTAAPARQKDLFDDKPAAEEDGYCLPDIQLLSQAVGSKPEINPEALQRMAERIEAKLAEFGIRVEVVSAISGPVITRFEIEPAQGVKGSQITNLAKDLARSLSMQSVRVVETIPGKNTMGIEVPNEKRQEVLLREILSSPVFSEAQSKLTVALGKDIAGQPVVADLAKMPHLLVGGMTGSGKSVGVNAMIMSILYKAAPDEVRFIMIDPKMLELSVYADIPHLLCPVVTDMREAGQALNWCVAEMEKRYRLLAHVGVRNLEGFNTQVAEAKQAGKPLPNPFSLNPDQPEPLEKLPYIVVVIDELADLMMVERKAVETQIARLAQKARAAGIHLIVATQRPSVDVVTGLIKANIPTRMAFTVQSRIDSRTILDQMGAEDLLKYGDLLFLQPGNADPTRLQGAFVSDHEVHEVAAFAKRQQPADYVEGLLSGEAAQETVNAVNPNANSDEMFDQAVAFVLESRKTSISSLQRQLRIGYNRAANLMQALEDAGVVSPPDVGGSRKILAQQDHA</sequence>
<keyword evidence="12 17" id="KW-0472">Membrane</keyword>
<dbReference type="EMBL" id="AGAY01000007">
    <property type="protein sequence ID" value="EGY53580.1"/>
    <property type="molecule type" value="Genomic_DNA"/>
</dbReference>
<evidence type="ECO:0000259" key="18">
    <source>
        <dbReference type="PROSITE" id="PS50901"/>
    </source>
</evidence>
<dbReference type="Proteomes" id="UP000003019">
    <property type="component" value="Unassembled WGS sequence"/>
</dbReference>
<evidence type="ECO:0000256" key="8">
    <source>
        <dbReference type="ARBA" id="ARBA00022829"/>
    </source>
</evidence>
<evidence type="ECO:0000256" key="12">
    <source>
        <dbReference type="ARBA" id="ARBA00023136"/>
    </source>
</evidence>
<dbReference type="PANTHER" id="PTHR22683">
    <property type="entry name" value="SPORULATION PROTEIN RELATED"/>
    <property type="match status" value="1"/>
</dbReference>
<dbReference type="GO" id="GO:0007059">
    <property type="term" value="P:chromosome segregation"/>
    <property type="evidence" value="ECO:0007669"/>
    <property type="project" value="UniProtKB-KW"/>
</dbReference>
<dbReference type="GO" id="GO:0003677">
    <property type="term" value="F:DNA binding"/>
    <property type="evidence" value="ECO:0007669"/>
    <property type="project" value="UniProtKB-KW"/>
</dbReference>
<keyword evidence="6 17" id="KW-0812">Transmembrane</keyword>
<dbReference type="InterPro" id="IPR050206">
    <property type="entry name" value="FtsK/SpoIIIE/SftA"/>
</dbReference>
<dbReference type="Pfam" id="PF13491">
    <property type="entry name" value="FtsK_4TM"/>
    <property type="match status" value="1"/>
</dbReference>
<evidence type="ECO:0000256" key="1">
    <source>
        <dbReference type="ARBA" id="ARBA00004533"/>
    </source>
</evidence>
<dbReference type="InterPro" id="IPR018541">
    <property type="entry name" value="Ftsk_gamma"/>
</dbReference>
<dbReference type="PROSITE" id="PS50901">
    <property type="entry name" value="FTSK"/>
    <property type="match status" value="1"/>
</dbReference>
<evidence type="ECO:0000256" key="3">
    <source>
        <dbReference type="ARBA" id="ARBA00006474"/>
    </source>
</evidence>
<evidence type="ECO:0000256" key="7">
    <source>
        <dbReference type="ARBA" id="ARBA00022741"/>
    </source>
</evidence>
<protein>
    <submittedName>
        <fullName evidence="19">Cell division protein FtsK</fullName>
    </submittedName>
</protein>
<reference evidence="19 20" key="1">
    <citation type="submission" date="2011-05" db="EMBL/GenBank/DDBJ databases">
        <authorList>
            <person name="Muzny D."/>
            <person name="Qin X."/>
            <person name="Deng J."/>
            <person name="Jiang H."/>
            <person name="Liu Y."/>
            <person name="Qu J."/>
            <person name="Song X.-Z."/>
            <person name="Zhang L."/>
            <person name="Thornton R."/>
            <person name="Coyle M."/>
            <person name="Francisco L."/>
            <person name="Jackson L."/>
            <person name="Javaid M."/>
            <person name="Korchina V."/>
            <person name="Kovar C."/>
            <person name="Mata R."/>
            <person name="Mathew T."/>
            <person name="Ngo R."/>
            <person name="Nguyen L."/>
            <person name="Nguyen N."/>
            <person name="Okwuonu G."/>
            <person name="Ongeri F."/>
            <person name="Pham C."/>
            <person name="Simmons D."/>
            <person name="Wilczek-Boney K."/>
            <person name="Hale W."/>
            <person name="Jakkamsetti A."/>
            <person name="Pham P."/>
            <person name="Ruth R."/>
            <person name="San Lucas F."/>
            <person name="Warren J."/>
            <person name="Zhang J."/>
            <person name="Zhao Z."/>
            <person name="Zhou C."/>
            <person name="Zhu D."/>
            <person name="Lee S."/>
            <person name="Bess C."/>
            <person name="Blankenburg K."/>
            <person name="Forbes L."/>
            <person name="Fu Q."/>
            <person name="Gubbala S."/>
            <person name="Hirani K."/>
            <person name="Jayaseelan J.C."/>
            <person name="Lara F."/>
            <person name="Munidasa M."/>
            <person name="Palculict T."/>
            <person name="Patil S."/>
            <person name="Pu L.-L."/>
            <person name="Saada N."/>
            <person name="Tang L."/>
            <person name="Weissenberger G."/>
            <person name="Zhu Y."/>
            <person name="Hemphill L."/>
            <person name="Shang Y."/>
            <person name="Youmans B."/>
            <person name="Ayvaz T."/>
            <person name="Ross M."/>
            <person name="Santibanez J."/>
            <person name="Aqrawi P."/>
            <person name="Gross S."/>
            <person name="Joshi V."/>
            <person name="Fowler G."/>
            <person name="Nazareth L."/>
            <person name="Reid J."/>
            <person name="Worley K."/>
            <person name="Petrosino J."/>
            <person name="Highlander S."/>
            <person name="Gibbs R."/>
        </authorList>
    </citation>
    <scope>NUCLEOTIDE SEQUENCE [LARGE SCALE GENOMIC DNA]</scope>
    <source>
        <strain evidence="19 20">871</strain>
    </source>
</reference>
<comment type="subcellular location">
    <subcellularLocation>
        <location evidence="1">Cell inner membrane</location>
    </subcellularLocation>
    <subcellularLocation>
        <location evidence="2">Cell membrane</location>
        <topology evidence="2">Multi-pass membrane protein</topology>
    </subcellularLocation>
</comment>
<feature type="binding site" evidence="15">
    <location>
        <begin position="523"/>
        <end position="530"/>
    </location>
    <ligand>
        <name>ATP</name>
        <dbReference type="ChEBI" id="CHEBI:30616"/>
    </ligand>
</feature>
<feature type="transmembrane region" description="Helical" evidence="17">
    <location>
        <begin position="243"/>
        <end position="265"/>
    </location>
</feature>
<dbReference type="InterPro" id="IPR041027">
    <property type="entry name" value="FtsK_alpha"/>
</dbReference>
<evidence type="ECO:0000256" key="6">
    <source>
        <dbReference type="ARBA" id="ARBA00022692"/>
    </source>
</evidence>
<dbReference type="AlphaFoldDB" id="G4CF42"/>
<feature type="compositionally biased region" description="Basic and acidic residues" evidence="16">
    <location>
        <begin position="1"/>
        <end position="11"/>
    </location>
</feature>
<evidence type="ECO:0000256" key="13">
    <source>
        <dbReference type="ARBA" id="ARBA00023306"/>
    </source>
</evidence>
<feature type="transmembrane region" description="Helical" evidence="17">
    <location>
        <begin position="191"/>
        <end position="211"/>
    </location>
</feature>
<dbReference type="STRING" id="1032488.HMPREF9371_0231"/>